<dbReference type="PROSITE" id="PS51257">
    <property type="entry name" value="PROKAR_LIPOPROTEIN"/>
    <property type="match status" value="1"/>
</dbReference>
<organism evidence="1">
    <name type="scientific">uncultured bacterium A1Q1_fos_25</name>
    <dbReference type="NCBI Taxonomy" id="1256569"/>
    <lineage>
        <taxon>Bacteria</taxon>
        <taxon>environmental samples</taxon>
    </lineage>
</organism>
<accession>L7W0E6</accession>
<evidence type="ECO:0008006" key="2">
    <source>
        <dbReference type="Google" id="ProtNLM"/>
    </source>
</evidence>
<dbReference type="AlphaFoldDB" id="L7W0E6"/>
<dbReference type="EMBL" id="JX649887">
    <property type="protein sequence ID" value="AGC71945.1"/>
    <property type="molecule type" value="Genomic_DNA"/>
</dbReference>
<sequence>MSRLIVIGLALVAGCASGPRPGFDTSQYRVSAETCSEHKAAKLFEVNASMGGDMLVTASEIPKSSNVKGVLRVIVHDKDKLVCGGAGVSVLEVEPARDPSGSIIPLRYKVIRRIPPSEWQD</sequence>
<name>L7W0E6_9BACT</name>
<reference evidence="1" key="1">
    <citation type="submission" date="2012-09" db="EMBL/GenBank/DDBJ databases">
        <title>Metagenomic Characterization of a Microbial Community in Wastewater Detects High Levels of Antibiotic Resistance.</title>
        <authorList>
            <person name="Abrams M."/>
            <person name="Caldwell A."/>
            <person name="Vandaei E."/>
            <person name="Lee W."/>
            <person name="Perrott J."/>
            <person name="Khan S.Y."/>
            <person name="Ta J."/>
            <person name="Romero D."/>
            <person name="Nguyen V."/>
            <person name="Pourmand N."/>
            <person name="Ouverney C.C."/>
        </authorList>
    </citation>
    <scope>NUCLEOTIDE SEQUENCE</scope>
</reference>
<protein>
    <recommendedName>
        <fullName evidence="2">Lipoprotein</fullName>
    </recommendedName>
</protein>
<evidence type="ECO:0000313" key="1">
    <source>
        <dbReference type="EMBL" id="AGC71945.1"/>
    </source>
</evidence>
<proteinExistence type="predicted"/>